<dbReference type="Proteomes" id="UP000628442">
    <property type="component" value="Unassembled WGS sequence"/>
</dbReference>
<dbReference type="PANTHER" id="PTHR30118">
    <property type="entry name" value="HTH-TYPE TRANSCRIPTIONAL REGULATOR LEUO-RELATED"/>
    <property type="match status" value="1"/>
</dbReference>
<protein>
    <submittedName>
        <fullName evidence="6">LysR family transcriptional regulator</fullName>
    </submittedName>
</protein>
<keyword evidence="2" id="KW-0805">Transcription regulation</keyword>
<dbReference type="EMBL" id="BMWV01000002">
    <property type="protein sequence ID" value="GGY31552.1"/>
    <property type="molecule type" value="Genomic_DNA"/>
</dbReference>
<dbReference type="InterPro" id="IPR036390">
    <property type="entry name" value="WH_DNA-bd_sf"/>
</dbReference>
<name>A0AA87XTT8_9BURK</name>
<evidence type="ECO:0000256" key="3">
    <source>
        <dbReference type="ARBA" id="ARBA00023125"/>
    </source>
</evidence>
<keyword evidence="4" id="KW-0804">Transcription</keyword>
<dbReference type="PROSITE" id="PS50931">
    <property type="entry name" value="HTH_LYSR"/>
    <property type="match status" value="1"/>
</dbReference>
<dbReference type="GO" id="GO:0003677">
    <property type="term" value="F:DNA binding"/>
    <property type="evidence" value="ECO:0007669"/>
    <property type="project" value="UniProtKB-KW"/>
</dbReference>
<dbReference type="InterPro" id="IPR036388">
    <property type="entry name" value="WH-like_DNA-bd_sf"/>
</dbReference>
<dbReference type="AlphaFoldDB" id="A0AA87XTT8"/>
<dbReference type="SUPFAM" id="SSF53850">
    <property type="entry name" value="Periplasmic binding protein-like II"/>
    <property type="match status" value="1"/>
</dbReference>
<proteinExistence type="inferred from homology"/>
<reference evidence="6" key="2">
    <citation type="submission" date="2022-12" db="EMBL/GenBank/DDBJ databases">
        <authorList>
            <person name="Sun Q."/>
            <person name="Kim S."/>
        </authorList>
    </citation>
    <scope>NUCLEOTIDE SEQUENCE</scope>
    <source>
        <strain evidence="6">KCTC 12343</strain>
    </source>
</reference>
<sequence>MDRQAIPRPSPNLNLLRSLDVLLDTRNLTAAAGILGLTQSTLSRQLAQLRSQFGDPLLVREGQRFLLTERARMLRAPLKALLESLEAVLSEPVFDPAACTRRFAIAGSDYLADHVLPTLVEAIGREAPRAEVVFRMWEPGYYRLLSDEDIDLVATIADTLPDNLHGRAMGKDRPVCAMRAAHPLARQELGLTDYLQWPHLRVTGGSDKDSFVDQYLAARGLRRHVRVAVPFFSSALRIAGNDDLLWTLPEHMAITLSRQTPLAWKPLPFDVPDYQYWLLWHSRSHHDPVHQWFRRHVFGVLHGFDHGVTHYGMQDAHGNHAQRAIDGPEAAP</sequence>
<dbReference type="GO" id="GO:0003700">
    <property type="term" value="F:DNA-binding transcription factor activity"/>
    <property type="evidence" value="ECO:0007669"/>
    <property type="project" value="InterPro"/>
</dbReference>
<dbReference type="PANTHER" id="PTHR30118:SF15">
    <property type="entry name" value="TRANSCRIPTIONAL REGULATORY PROTEIN"/>
    <property type="match status" value="1"/>
</dbReference>
<gene>
    <name evidence="6" type="ORF">GCM10007387_12020</name>
</gene>
<dbReference type="Pfam" id="PF03466">
    <property type="entry name" value="LysR_substrate"/>
    <property type="match status" value="1"/>
</dbReference>
<dbReference type="InterPro" id="IPR050389">
    <property type="entry name" value="LysR-type_TF"/>
</dbReference>
<comment type="similarity">
    <text evidence="1">Belongs to the LysR transcriptional regulatory family.</text>
</comment>
<dbReference type="Gene3D" id="3.40.190.10">
    <property type="entry name" value="Periplasmic binding protein-like II"/>
    <property type="match status" value="2"/>
</dbReference>
<accession>A0AA87XTT8</accession>
<evidence type="ECO:0000313" key="7">
    <source>
        <dbReference type="Proteomes" id="UP000628442"/>
    </source>
</evidence>
<evidence type="ECO:0000256" key="4">
    <source>
        <dbReference type="ARBA" id="ARBA00023163"/>
    </source>
</evidence>
<dbReference type="SUPFAM" id="SSF46785">
    <property type="entry name" value="Winged helix' DNA-binding domain"/>
    <property type="match status" value="1"/>
</dbReference>
<dbReference type="InterPro" id="IPR000847">
    <property type="entry name" value="LysR_HTH_N"/>
</dbReference>
<dbReference type="Gene3D" id="1.10.10.10">
    <property type="entry name" value="Winged helix-like DNA-binding domain superfamily/Winged helix DNA-binding domain"/>
    <property type="match status" value="1"/>
</dbReference>
<dbReference type="InterPro" id="IPR037402">
    <property type="entry name" value="YidZ_PBP2"/>
</dbReference>
<dbReference type="InterPro" id="IPR005119">
    <property type="entry name" value="LysR_subst-bd"/>
</dbReference>
<organism evidence="6 7">
    <name type="scientific">Pseudoduganella albidiflava</name>
    <dbReference type="NCBI Taxonomy" id="321983"/>
    <lineage>
        <taxon>Bacteria</taxon>
        <taxon>Pseudomonadati</taxon>
        <taxon>Pseudomonadota</taxon>
        <taxon>Betaproteobacteria</taxon>
        <taxon>Burkholderiales</taxon>
        <taxon>Oxalobacteraceae</taxon>
        <taxon>Telluria group</taxon>
        <taxon>Pseudoduganella</taxon>
    </lineage>
</organism>
<comment type="caution">
    <text evidence="6">The sequence shown here is derived from an EMBL/GenBank/DDBJ whole genome shotgun (WGS) entry which is preliminary data.</text>
</comment>
<evidence type="ECO:0000313" key="6">
    <source>
        <dbReference type="EMBL" id="GGY31552.1"/>
    </source>
</evidence>
<dbReference type="RefSeq" id="WP_218943758.1">
    <property type="nucleotide sequence ID" value="NZ_BMWV01000002.1"/>
</dbReference>
<evidence type="ECO:0000256" key="2">
    <source>
        <dbReference type="ARBA" id="ARBA00023015"/>
    </source>
</evidence>
<reference evidence="6" key="1">
    <citation type="journal article" date="2014" name="Int. J. Syst. Evol. Microbiol.">
        <title>Complete genome sequence of Corynebacterium casei LMG S-19264T (=DSM 44701T), isolated from a smear-ripened cheese.</title>
        <authorList>
            <consortium name="US DOE Joint Genome Institute (JGI-PGF)"/>
            <person name="Walter F."/>
            <person name="Albersmeier A."/>
            <person name="Kalinowski J."/>
            <person name="Ruckert C."/>
        </authorList>
    </citation>
    <scope>NUCLEOTIDE SEQUENCE</scope>
    <source>
        <strain evidence="6">KCTC 12343</strain>
    </source>
</reference>
<dbReference type="PRINTS" id="PR00039">
    <property type="entry name" value="HTHLYSR"/>
</dbReference>
<evidence type="ECO:0000259" key="5">
    <source>
        <dbReference type="PROSITE" id="PS50931"/>
    </source>
</evidence>
<feature type="domain" description="HTH lysR-type" evidence="5">
    <location>
        <begin position="11"/>
        <end position="68"/>
    </location>
</feature>
<dbReference type="Pfam" id="PF00126">
    <property type="entry name" value="HTH_1"/>
    <property type="match status" value="1"/>
</dbReference>
<dbReference type="CDD" id="cd08417">
    <property type="entry name" value="PBP2_Nitroaromatics_like"/>
    <property type="match status" value="1"/>
</dbReference>
<keyword evidence="3" id="KW-0238">DNA-binding</keyword>
<evidence type="ECO:0000256" key="1">
    <source>
        <dbReference type="ARBA" id="ARBA00009437"/>
    </source>
</evidence>